<evidence type="ECO:0000313" key="2">
    <source>
        <dbReference type="EMBL" id="CAI8029828.1"/>
    </source>
</evidence>
<feature type="region of interest" description="Disordered" evidence="1">
    <location>
        <begin position="66"/>
        <end position="96"/>
    </location>
</feature>
<gene>
    <name evidence="2" type="ORF">GBAR_LOCUS16928</name>
</gene>
<sequence length="190" mass="21274">MNTISVSRLFYCIGLHHCHKSYRGVWLLSLTAPRPCSLVRIDYLSDNSTAMDITIMDSCCSKASPAPKGQGVETDQDVPTSHGTEAQQRPASSPEALQQLRESLKPKFESVDTDGGMPIVFELPNGEKLTYNTDIMSCSTKMLYEYVFYAGLVNQRFRIFSGPARRPIPCNHSKISEINFFESFTFRCGV</sequence>
<accession>A0AA35WQ89</accession>
<evidence type="ECO:0000313" key="3">
    <source>
        <dbReference type="Proteomes" id="UP001174909"/>
    </source>
</evidence>
<name>A0AA35WQ89_GEOBA</name>
<organism evidence="2 3">
    <name type="scientific">Geodia barretti</name>
    <name type="common">Barrett's horny sponge</name>
    <dbReference type="NCBI Taxonomy" id="519541"/>
    <lineage>
        <taxon>Eukaryota</taxon>
        <taxon>Metazoa</taxon>
        <taxon>Porifera</taxon>
        <taxon>Demospongiae</taxon>
        <taxon>Heteroscleromorpha</taxon>
        <taxon>Tetractinellida</taxon>
        <taxon>Astrophorina</taxon>
        <taxon>Geodiidae</taxon>
        <taxon>Geodia</taxon>
    </lineage>
</organism>
<evidence type="ECO:0008006" key="4">
    <source>
        <dbReference type="Google" id="ProtNLM"/>
    </source>
</evidence>
<dbReference type="EMBL" id="CASHTH010002440">
    <property type="protein sequence ID" value="CAI8029828.1"/>
    <property type="molecule type" value="Genomic_DNA"/>
</dbReference>
<comment type="caution">
    <text evidence="2">The sequence shown here is derived from an EMBL/GenBank/DDBJ whole genome shotgun (WGS) entry which is preliminary data.</text>
</comment>
<dbReference type="Proteomes" id="UP001174909">
    <property type="component" value="Unassembled WGS sequence"/>
</dbReference>
<proteinExistence type="predicted"/>
<dbReference type="AlphaFoldDB" id="A0AA35WQ89"/>
<feature type="compositionally biased region" description="Polar residues" evidence="1">
    <location>
        <begin position="77"/>
        <end position="91"/>
    </location>
</feature>
<reference evidence="2" key="1">
    <citation type="submission" date="2023-03" db="EMBL/GenBank/DDBJ databases">
        <authorList>
            <person name="Steffen K."/>
            <person name="Cardenas P."/>
        </authorList>
    </citation>
    <scope>NUCLEOTIDE SEQUENCE</scope>
</reference>
<protein>
    <recommendedName>
        <fullName evidence="4">UBX domain-containing protein</fullName>
    </recommendedName>
</protein>
<evidence type="ECO:0000256" key="1">
    <source>
        <dbReference type="SAM" id="MobiDB-lite"/>
    </source>
</evidence>
<keyword evidence="3" id="KW-1185">Reference proteome</keyword>